<evidence type="ECO:0000313" key="5">
    <source>
        <dbReference type="Proteomes" id="UP000182680"/>
    </source>
</evidence>
<dbReference type="EMBL" id="FPIW01000052">
    <property type="protein sequence ID" value="SFW64818.1"/>
    <property type="molecule type" value="Genomic_DNA"/>
</dbReference>
<accession>A0AA94L306</accession>
<feature type="transmembrane region" description="Helical" evidence="2">
    <location>
        <begin position="54"/>
        <end position="78"/>
    </location>
</feature>
<comment type="caution">
    <text evidence="4">The sequence shown here is derived from an EMBL/GenBank/DDBJ whole genome shotgun (WGS) entry which is preliminary data.</text>
</comment>
<keyword evidence="2" id="KW-0812">Transmembrane</keyword>
<dbReference type="EC" id="7.1.1.-" evidence="2"/>
<feature type="region of interest" description="Disordered" evidence="3">
    <location>
        <begin position="168"/>
        <end position="214"/>
    </location>
</feature>
<evidence type="ECO:0000313" key="4">
    <source>
        <dbReference type="EMBL" id="SFW64818.1"/>
    </source>
</evidence>
<evidence type="ECO:0000256" key="3">
    <source>
        <dbReference type="SAM" id="MobiDB-lite"/>
    </source>
</evidence>
<proteinExistence type="inferred from homology"/>
<dbReference type="GO" id="GO:0008137">
    <property type="term" value="F:NADH dehydrogenase (ubiquinone) activity"/>
    <property type="evidence" value="ECO:0007669"/>
    <property type="project" value="UniProtKB-UniRule"/>
</dbReference>
<name>A0AA94L306_DESDE</name>
<dbReference type="RefSeq" id="WP_072312276.1">
    <property type="nucleotide sequence ID" value="NZ_FPIW01000052.1"/>
</dbReference>
<keyword evidence="2" id="KW-0874">Quinone</keyword>
<dbReference type="Proteomes" id="UP000182680">
    <property type="component" value="Unassembled WGS sequence"/>
</dbReference>
<dbReference type="Gene3D" id="1.20.120.1200">
    <property type="entry name" value="NADH-ubiquinone/plastoquinone oxidoreductase chain 6, subunit NuoJ"/>
    <property type="match status" value="1"/>
</dbReference>
<reference evidence="5" key="1">
    <citation type="submission" date="2016-11" db="EMBL/GenBank/DDBJ databases">
        <authorList>
            <person name="Jaros S."/>
            <person name="Januszkiewicz K."/>
            <person name="Wedrychowicz H."/>
        </authorList>
    </citation>
    <scope>NUCLEOTIDE SEQUENCE [LARGE SCALE GENOMIC DNA]</scope>
    <source>
        <strain evidence="5">DSM 7057</strain>
    </source>
</reference>
<evidence type="ECO:0000256" key="2">
    <source>
        <dbReference type="RuleBase" id="RU004429"/>
    </source>
</evidence>
<comment type="catalytic activity">
    <reaction evidence="2">
        <text>a quinone + NADH + 5 H(+)(in) = a quinol + NAD(+) + 4 H(+)(out)</text>
        <dbReference type="Rhea" id="RHEA:57888"/>
        <dbReference type="ChEBI" id="CHEBI:15378"/>
        <dbReference type="ChEBI" id="CHEBI:24646"/>
        <dbReference type="ChEBI" id="CHEBI:57540"/>
        <dbReference type="ChEBI" id="CHEBI:57945"/>
        <dbReference type="ChEBI" id="CHEBI:132124"/>
    </reaction>
</comment>
<gene>
    <name evidence="4" type="ORF">SAMN02910291_02277</name>
</gene>
<dbReference type="GO" id="GO:0048038">
    <property type="term" value="F:quinone binding"/>
    <property type="evidence" value="ECO:0007669"/>
    <property type="project" value="UniProtKB-UniRule"/>
</dbReference>
<comment type="subcellular location">
    <subcellularLocation>
        <location evidence="2">Cell membrane</location>
        <topology evidence="2">Multi-pass membrane protein</topology>
    </subcellularLocation>
</comment>
<dbReference type="AlphaFoldDB" id="A0AA94L306"/>
<keyword evidence="2" id="KW-1003">Cell membrane</keyword>
<feature type="transmembrane region" description="Helical" evidence="2">
    <location>
        <begin position="31"/>
        <end position="48"/>
    </location>
</feature>
<dbReference type="GO" id="GO:0005886">
    <property type="term" value="C:plasma membrane"/>
    <property type="evidence" value="ECO:0007669"/>
    <property type="project" value="UniProtKB-SubCell"/>
</dbReference>
<comment type="similarity">
    <text evidence="1 2">Belongs to the complex I subunit 6 family.</text>
</comment>
<dbReference type="InterPro" id="IPR042106">
    <property type="entry name" value="Nuo/plastoQ_OxRdtase_6_NuoJ"/>
</dbReference>
<dbReference type="Pfam" id="PF00499">
    <property type="entry name" value="Oxidored_q3"/>
    <property type="match status" value="1"/>
</dbReference>
<protein>
    <recommendedName>
        <fullName evidence="2">NADH-quinone oxidoreductase subunit J</fullName>
        <ecNumber evidence="2">7.1.1.-</ecNumber>
    </recommendedName>
</protein>
<comment type="function">
    <text evidence="2">NDH-1 shuttles electrons from NADH, via FMN and iron-sulfur (Fe-S) centers, to quinones in the respiratory chain. Couples the redox reaction to proton translocation (for every two electrons transferred, four hydrogen ions are translocated across the cytoplasmic membrane), and thus conserves the redox energy in a proton gradient.</text>
</comment>
<keyword evidence="2" id="KW-1133">Transmembrane helix</keyword>
<feature type="compositionally biased region" description="Basic and acidic residues" evidence="3">
    <location>
        <begin position="201"/>
        <end position="214"/>
    </location>
</feature>
<dbReference type="PANTHER" id="PTHR33269">
    <property type="entry name" value="NADH-UBIQUINONE OXIDOREDUCTASE CHAIN 6"/>
    <property type="match status" value="1"/>
</dbReference>
<feature type="transmembrane region" description="Helical" evidence="2">
    <location>
        <begin position="143"/>
        <end position="164"/>
    </location>
</feature>
<feature type="transmembrane region" description="Helical" evidence="2">
    <location>
        <begin position="90"/>
        <end position="113"/>
    </location>
</feature>
<dbReference type="PANTHER" id="PTHR33269:SF17">
    <property type="entry name" value="NADH-UBIQUINONE OXIDOREDUCTASE CHAIN 6"/>
    <property type="match status" value="1"/>
</dbReference>
<sequence length="214" mass="23353">MFGEIFFLYCAVVIVVCGILSIRLRNPVHCVLLVLLLFVHMAAVYLTLQAEFLAAVQIVVYAGAVLVMYLFVVFLVNLKREMRMPALVPHPWVGYAIGIALCGTLLWGLRFFMAGGKDVWPYEALREATHTRALSRELFTHNFLALEVAGVLLLVALVAALVLARRQPPPGTAEDSPCETYGEAQGIEAPQSGGQKGDAACGRDHKTRDGGLAR</sequence>
<keyword evidence="2" id="KW-0520">NAD</keyword>
<dbReference type="InterPro" id="IPR001457">
    <property type="entry name" value="NADH_UbQ/plastoQ_OxRdtase_su6"/>
</dbReference>
<organism evidence="4 5">
    <name type="scientific">Desulfovibrio desulfuricans</name>
    <dbReference type="NCBI Taxonomy" id="876"/>
    <lineage>
        <taxon>Bacteria</taxon>
        <taxon>Pseudomonadati</taxon>
        <taxon>Thermodesulfobacteriota</taxon>
        <taxon>Desulfovibrionia</taxon>
        <taxon>Desulfovibrionales</taxon>
        <taxon>Desulfovibrionaceae</taxon>
        <taxon>Desulfovibrio</taxon>
    </lineage>
</organism>
<keyword evidence="2" id="KW-0472">Membrane</keyword>
<feature type="transmembrane region" description="Helical" evidence="2">
    <location>
        <begin position="6"/>
        <end position="24"/>
    </location>
</feature>
<evidence type="ECO:0000256" key="1">
    <source>
        <dbReference type="ARBA" id="ARBA00005698"/>
    </source>
</evidence>